<evidence type="ECO:0000256" key="2">
    <source>
        <dbReference type="ARBA" id="ARBA00004236"/>
    </source>
</evidence>
<evidence type="ECO:0000256" key="9">
    <source>
        <dbReference type="ARBA" id="ARBA00022840"/>
    </source>
</evidence>
<comment type="caution">
    <text evidence="15">The sequence shown here is derived from an EMBL/GenBank/DDBJ whole genome shotgun (WGS) entry which is preliminary data.</text>
</comment>
<gene>
    <name evidence="15" type="ORF">DET52_10565</name>
</gene>
<dbReference type="InterPro" id="IPR005467">
    <property type="entry name" value="His_kinase_dom"/>
</dbReference>
<dbReference type="SUPFAM" id="SSF47384">
    <property type="entry name" value="Homodimeric domain of signal transducing histidine kinase"/>
    <property type="match status" value="1"/>
</dbReference>
<evidence type="ECO:0000259" key="14">
    <source>
        <dbReference type="PROSITE" id="PS50109"/>
    </source>
</evidence>
<dbReference type="FunFam" id="3.30.565.10:FF:000023">
    <property type="entry name" value="PAS domain-containing sensor histidine kinase"/>
    <property type="match status" value="1"/>
</dbReference>
<name>A0A4R6GZV7_9BACT</name>
<keyword evidence="13" id="KW-1133">Transmembrane helix</keyword>
<dbReference type="SMART" id="SM00387">
    <property type="entry name" value="HATPase_c"/>
    <property type="match status" value="1"/>
</dbReference>
<evidence type="ECO:0000256" key="12">
    <source>
        <dbReference type="PROSITE-ProRule" id="PRU00339"/>
    </source>
</evidence>
<dbReference type="GO" id="GO:0000155">
    <property type="term" value="F:phosphorelay sensor kinase activity"/>
    <property type="evidence" value="ECO:0007669"/>
    <property type="project" value="InterPro"/>
</dbReference>
<keyword evidence="9" id="KW-0067">ATP-binding</keyword>
<keyword evidence="4" id="KW-1003">Cell membrane</keyword>
<evidence type="ECO:0000256" key="5">
    <source>
        <dbReference type="ARBA" id="ARBA00022553"/>
    </source>
</evidence>
<keyword evidence="7" id="KW-0547">Nucleotide-binding</keyword>
<evidence type="ECO:0000256" key="6">
    <source>
        <dbReference type="ARBA" id="ARBA00022679"/>
    </source>
</evidence>
<evidence type="ECO:0000256" key="8">
    <source>
        <dbReference type="ARBA" id="ARBA00022777"/>
    </source>
</evidence>
<evidence type="ECO:0000313" key="16">
    <source>
        <dbReference type="Proteomes" id="UP000294848"/>
    </source>
</evidence>
<dbReference type="PROSITE" id="PS50109">
    <property type="entry name" value="HIS_KIN"/>
    <property type="match status" value="1"/>
</dbReference>
<evidence type="ECO:0000256" key="13">
    <source>
        <dbReference type="SAM" id="Phobius"/>
    </source>
</evidence>
<keyword evidence="5" id="KW-0597">Phosphoprotein</keyword>
<dbReference type="InterPro" id="IPR003661">
    <property type="entry name" value="HisK_dim/P_dom"/>
</dbReference>
<protein>
    <recommendedName>
        <fullName evidence="3">histidine kinase</fullName>
        <ecNumber evidence="3">2.7.13.3</ecNumber>
    </recommendedName>
</protein>
<keyword evidence="10" id="KW-0902">Two-component regulatory system</keyword>
<dbReference type="SUPFAM" id="SSF81901">
    <property type="entry name" value="HCP-like"/>
    <property type="match status" value="1"/>
</dbReference>
<comment type="catalytic activity">
    <reaction evidence="1">
        <text>ATP + protein L-histidine = ADP + protein N-phospho-L-histidine.</text>
        <dbReference type="EC" id="2.7.13.3"/>
    </reaction>
</comment>
<evidence type="ECO:0000256" key="11">
    <source>
        <dbReference type="ARBA" id="ARBA00023136"/>
    </source>
</evidence>
<dbReference type="InterPro" id="IPR019734">
    <property type="entry name" value="TPR_rpt"/>
</dbReference>
<dbReference type="AlphaFoldDB" id="A0A4R6GZV7"/>
<feature type="repeat" description="TPR" evidence="12">
    <location>
        <begin position="206"/>
        <end position="239"/>
    </location>
</feature>
<keyword evidence="11 13" id="KW-0472">Membrane</keyword>
<dbReference type="Pfam" id="PF13424">
    <property type="entry name" value="TPR_12"/>
    <property type="match status" value="2"/>
</dbReference>
<organism evidence="15 16">
    <name type="scientific">Sunxiuqinia elliptica</name>
    <dbReference type="NCBI Taxonomy" id="655355"/>
    <lineage>
        <taxon>Bacteria</taxon>
        <taxon>Pseudomonadati</taxon>
        <taxon>Bacteroidota</taxon>
        <taxon>Bacteroidia</taxon>
        <taxon>Marinilabiliales</taxon>
        <taxon>Prolixibacteraceae</taxon>
        <taxon>Sunxiuqinia</taxon>
    </lineage>
</organism>
<dbReference type="EC" id="2.7.13.3" evidence="3"/>
<dbReference type="GO" id="GO:0005524">
    <property type="term" value="F:ATP binding"/>
    <property type="evidence" value="ECO:0007669"/>
    <property type="project" value="UniProtKB-KW"/>
</dbReference>
<dbReference type="InterPro" id="IPR036890">
    <property type="entry name" value="HATPase_C_sf"/>
</dbReference>
<evidence type="ECO:0000256" key="4">
    <source>
        <dbReference type="ARBA" id="ARBA00022475"/>
    </source>
</evidence>
<dbReference type="CDD" id="cd00082">
    <property type="entry name" value="HisKA"/>
    <property type="match status" value="1"/>
</dbReference>
<dbReference type="Gene3D" id="1.25.40.10">
    <property type="entry name" value="Tetratricopeptide repeat domain"/>
    <property type="match status" value="2"/>
</dbReference>
<dbReference type="PANTHER" id="PTHR43711">
    <property type="entry name" value="TWO-COMPONENT HISTIDINE KINASE"/>
    <property type="match status" value="1"/>
</dbReference>
<dbReference type="OrthoDB" id="1116352at2"/>
<dbReference type="PROSITE" id="PS50005">
    <property type="entry name" value="TPR"/>
    <property type="match status" value="3"/>
</dbReference>
<dbReference type="SMART" id="SM00388">
    <property type="entry name" value="HisKA"/>
    <property type="match status" value="1"/>
</dbReference>
<dbReference type="InterPro" id="IPR004358">
    <property type="entry name" value="Sig_transdc_His_kin-like_C"/>
</dbReference>
<dbReference type="Gene3D" id="1.10.287.130">
    <property type="match status" value="1"/>
</dbReference>
<dbReference type="Proteomes" id="UP000294848">
    <property type="component" value="Unassembled WGS sequence"/>
</dbReference>
<proteinExistence type="predicted"/>
<dbReference type="InterPro" id="IPR011990">
    <property type="entry name" value="TPR-like_helical_dom_sf"/>
</dbReference>
<dbReference type="InterPro" id="IPR050736">
    <property type="entry name" value="Sensor_HK_Regulatory"/>
</dbReference>
<dbReference type="PANTHER" id="PTHR43711:SF1">
    <property type="entry name" value="HISTIDINE KINASE 1"/>
    <property type="match status" value="1"/>
</dbReference>
<evidence type="ECO:0000256" key="7">
    <source>
        <dbReference type="ARBA" id="ARBA00022741"/>
    </source>
</evidence>
<evidence type="ECO:0000256" key="1">
    <source>
        <dbReference type="ARBA" id="ARBA00000085"/>
    </source>
</evidence>
<reference evidence="15 16" key="1">
    <citation type="submission" date="2019-03" db="EMBL/GenBank/DDBJ databases">
        <title>Freshwater and sediment microbial communities from various areas in North America, analyzing microbe dynamics in response to fracking.</title>
        <authorList>
            <person name="Lamendella R."/>
        </authorList>
    </citation>
    <scope>NUCLEOTIDE SEQUENCE [LARGE SCALE GENOMIC DNA]</scope>
    <source>
        <strain evidence="15 16">114D</strain>
    </source>
</reference>
<dbReference type="InterPro" id="IPR036097">
    <property type="entry name" value="HisK_dim/P_sf"/>
</dbReference>
<feature type="repeat" description="TPR" evidence="12">
    <location>
        <begin position="166"/>
        <end position="199"/>
    </location>
</feature>
<keyword evidence="13" id="KW-0812">Transmembrane</keyword>
<keyword evidence="12" id="KW-0802">TPR repeat</keyword>
<dbReference type="EMBL" id="SNWI01000005">
    <property type="protein sequence ID" value="TDO01210.1"/>
    <property type="molecule type" value="Genomic_DNA"/>
</dbReference>
<dbReference type="InterPro" id="IPR003594">
    <property type="entry name" value="HATPase_dom"/>
</dbReference>
<keyword evidence="8 15" id="KW-0418">Kinase</keyword>
<dbReference type="Pfam" id="PF00512">
    <property type="entry name" value="HisKA"/>
    <property type="match status" value="1"/>
</dbReference>
<evidence type="ECO:0000256" key="3">
    <source>
        <dbReference type="ARBA" id="ARBA00012438"/>
    </source>
</evidence>
<evidence type="ECO:0000313" key="15">
    <source>
        <dbReference type="EMBL" id="TDO01210.1"/>
    </source>
</evidence>
<sequence length="680" mass="77537">MRFRFRIYSMPAIKKILACTLGILLILTNLCFAQAKASKETLGNAKNDSIQRTLLLNQARSAKDKNESLAYFNAALEYENDTHRRAEILDTIGLFNWQLGNFQEAINYFNQSLDLFSQLKDSLWLGKVHNNIAVVSWGMGNTIEALSHYQKALLFRKAMNDNAGITKVMNNIGLIYQEWGLYDKAFELHSEALEIASEIQDLASITYSYSNLGNCYEYKEEYRKALNSYRRAINIFSKEDSISRHNSFISVNVASVYNQMGKLDSALYHYHKAVEYGQRMDNRYRIAIANHHLGNIHFKLNHVDSAKYYTYKSMDLAKEKNYTGLIRDNLFVLSEIAEQEGRTTSALNYYKRASVLKDSLFNSEKINKFNDLQIKYFTEQQETENKILRANNEIQKITINQQQRTARILIITGLIILIVLFVVARSRILLKRLSVRLEKSETELRKANADKDKFFTILAHDLKSPFSGLLGTTDLLASNFDDLPPESIKELLLAMKDSSTNVYALLESLLQWSQVQTGTMSYQFEKIDILQIGTSVSNLLSANAQQKDIHLSVKIQPNTFAFADEKSVSSVFRNLISNAIKYTNPQGHITVEATTRQDQIEISVTDNGIGMDKKTSSRLFDITQMISQQGTQNEQGTGLGLILTKEFIQKNKGQIHVESELGKGSRFTFTLPAFNEQHQK</sequence>
<feature type="transmembrane region" description="Helical" evidence="13">
    <location>
        <begin position="406"/>
        <end position="424"/>
    </location>
</feature>
<dbReference type="SMART" id="SM00028">
    <property type="entry name" value="TPR"/>
    <property type="match status" value="7"/>
</dbReference>
<dbReference type="SUPFAM" id="SSF55874">
    <property type="entry name" value="ATPase domain of HSP90 chaperone/DNA topoisomerase II/histidine kinase"/>
    <property type="match status" value="1"/>
</dbReference>
<comment type="subcellular location">
    <subcellularLocation>
        <location evidence="2">Cell membrane</location>
    </subcellularLocation>
</comment>
<dbReference type="PRINTS" id="PR00344">
    <property type="entry name" value="BCTRLSENSOR"/>
</dbReference>
<keyword evidence="6" id="KW-0808">Transferase</keyword>
<feature type="repeat" description="TPR" evidence="12">
    <location>
        <begin position="86"/>
        <end position="119"/>
    </location>
</feature>
<dbReference type="Gene3D" id="3.30.565.10">
    <property type="entry name" value="Histidine kinase-like ATPase, C-terminal domain"/>
    <property type="match status" value="1"/>
</dbReference>
<dbReference type="GO" id="GO:0005886">
    <property type="term" value="C:plasma membrane"/>
    <property type="evidence" value="ECO:0007669"/>
    <property type="project" value="UniProtKB-SubCell"/>
</dbReference>
<feature type="domain" description="Histidine kinase" evidence="14">
    <location>
        <begin position="457"/>
        <end position="675"/>
    </location>
</feature>
<evidence type="ECO:0000256" key="10">
    <source>
        <dbReference type="ARBA" id="ARBA00023012"/>
    </source>
</evidence>
<dbReference type="Pfam" id="PF02518">
    <property type="entry name" value="HATPase_c"/>
    <property type="match status" value="1"/>
</dbReference>
<accession>A0A4R6GZV7</accession>